<evidence type="ECO:0000313" key="2">
    <source>
        <dbReference type="Proteomes" id="UP000765509"/>
    </source>
</evidence>
<organism evidence="1 2">
    <name type="scientific">Austropuccinia psidii MF-1</name>
    <dbReference type="NCBI Taxonomy" id="1389203"/>
    <lineage>
        <taxon>Eukaryota</taxon>
        <taxon>Fungi</taxon>
        <taxon>Dikarya</taxon>
        <taxon>Basidiomycota</taxon>
        <taxon>Pucciniomycotina</taxon>
        <taxon>Pucciniomycetes</taxon>
        <taxon>Pucciniales</taxon>
        <taxon>Sphaerophragmiaceae</taxon>
        <taxon>Austropuccinia</taxon>
    </lineage>
</organism>
<comment type="caution">
    <text evidence="1">The sequence shown here is derived from an EMBL/GenBank/DDBJ whole genome shotgun (WGS) entry which is preliminary data.</text>
</comment>
<sequence>MSAALSRFDSKSIVALRSADTGICVGSSAMGRWGRSWWGQVYGVYGRYNMYCTVQCSKCPNVLYSTVQYTVEGVGQFSGGLQGWSAGTLRRGDINGGLDSLGGGRKRTTSLVGL</sequence>
<protein>
    <submittedName>
        <fullName evidence="1">Uncharacterized protein</fullName>
    </submittedName>
</protein>
<evidence type="ECO:0000313" key="1">
    <source>
        <dbReference type="EMBL" id="MBW0508211.1"/>
    </source>
</evidence>
<dbReference type="AlphaFoldDB" id="A0A9Q3HJX6"/>
<dbReference type="Proteomes" id="UP000765509">
    <property type="component" value="Unassembled WGS sequence"/>
</dbReference>
<accession>A0A9Q3HJX6</accession>
<proteinExistence type="predicted"/>
<dbReference type="EMBL" id="AVOT02020197">
    <property type="protein sequence ID" value="MBW0508211.1"/>
    <property type="molecule type" value="Genomic_DNA"/>
</dbReference>
<keyword evidence="2" id="KW-1185">Reference proteome</keyword>
<reference evidence="1" key="1">
    <citation type="submission" date="2021-03" db="EMBL/GenBank/DDBJ databases">
        <title>Draft genome sequence of rust myrtle Austropuccinia psidii MF-1, a brazilian biotype.</title>
        <authorList>
            <person name="Quecine M.C."/>
            <person name="Pachon D.M.R."/>
            <person name="Bonatelli M.L."/>
            <person name="Correr F.H."/>
            <person name="Franceschini L.M."/>
            <person name="Leite T.F."/>
            <person name="Margarido G.R.A."/>
            <person name="Almeida C.A."/>
            <person name="Ferrarezi J.A."/>
            <person name="Labate C.A."/>
        </authorList>
    </citation>
    <scope>NUCLEOTIDE SEQUENCE</scope>
    <source>
        <strain evidence="1">MF-1</strain>
    </source>
</reference>
<gene>
    <name evidence="1" type="ORF">O181_047926</name>
</gene>
<name>A0A9Q3HJX6_9BASI</name>